<protein>
    <submittedName>
        <fullName evidence="2">LSU ribosomal protein L32p @ LSU ribosomal protein L32p, zinc-dependent</fullName>
    </submittedName>
</protein>
<dbReference type="GO" id="GO:0005840">
    <property type="term" value="C:ribosome"/>
    <property type="evidence" value="ECO:0007669"/>
    <property type="project" value="UniProtKB-KW"/>
</dbReference>
<proteinExistence type="predicted"/>
<dbReference type="AlphaFoldDB" id="A0A6J4QJM1"/>
<accession>A0A6J4QJM1</accession>
<sequence>GRSQAPDVALEHALASVAVEGHCAHAGDVREPRLPGDQAPAHRLPDLRHLRRPSGRQPRL</sequence>
<gene>
    <name evidence="2" type="ORF">AVDCRST_MAG66-4224</name>
</gene>
<name>A0A6J4QJM1_9PSEU</name>
<feature type="compositionally biased region" description="Basic residues" evidence="1">
    <location>
        <begin position="49"/>
        <end position="60"/>
    </location>
</feature>
<reference evidence="2" key="1">
    <citation type="submission" date="2020-02" db="EMBL/GenBank/DDBJ databases">
        <authorList>
            <person name="Meier V. D."/>
        </authorList>
    </citation>
    <scope>NUCLEOTIDE SEQUENCE</scope>
    <source>
        <strain evidence="2">AVDCRST_MAG66</strain>
    </source>
</reference>
<evidence type="ECO:0000313" key="2">
    <source>
        <dbReference type="EMBL" id="CAA9443973.1"/>
    </source>
</evidence>
<organism evidence="2">
    <name type="scientific">uncultured Pseudonocardia sp</name>
    <dbReference type="NCBI Taxonomy" id="211455"/>
    <lineage>
        <taxon>Bacteria</taxon>
        <taxon>Bacillati</taxon>
        <taxon>Actinomycetota</taxon>
        <taxon>Actinomycetes</taxon>
        <taxon>Pseudonocardiales</taxon>
        <taxon>Pseudonocardiaceae</taxon>
        <taxon>Pseudonocardia</taxon>
        <taxon>environmental samples</taxon>
    </lineage>
</organism>
<dbReference type="EMBL" id="CADCUS010000576">
    <property type="protein sequence ID" value="CAA9443973.1"/>
    <property type="molecule type" value="Genomic_DNA"/>
</dbReference>
<evidence type="ECO:0000256" key="1">
    <source>
        <dbReference type="SAM" id="MobiDB-lite"/>
    </source>
</evidence>
<feature type="region of interest" description="Disordered" evidence="1">
    <location>
        <begin position="28"/>
        <end position="60"/>
    </location>
</feature>
<keyword evidence="2" id="KW-0687">Ribonucleoprotein</keyword>
<feature type="non-terminal residue" evidence="2">
    <location>
        <position position="1"/>
    </location>
</feature>
<keyword evidence="2" id="KW-0689">Ribosomal protein</keyword>
<feature type="non-terminal residue" evidence="2">
    <location>
        <position position="60"/>
    </location>
</feature>